<feature type="compositionally biased region" description="Basic and acidic residues" evidence="1">
    <location>
        <begin position="21"/>
        <end position="39"/>
    </location>
</feature>
<organism evidence="2 3">
    <name type="scientific">Chaetoceros tenuissimus</name>
    <dbReference type="NCBI Taxonomy" id="426638"/>
    <lineage>
        <taxon>Eukaryota</taxon>
        <taxon>Sar</taxon>
        <taxon>Stramenopiles</taxon>
        <taxon>Ochrophyta</taxon>
        <taxon>Bacillariophyta</taxon>
        <taxon>Coscinodiscophyceae</taxon>
        <taxon>Chaetocerotophycidae</taxon>
        <taxon>Chaetocerotales</taxon>
        <taxon>Chaetocerotaceae</taxon>
        <taxon>Chaetoceros</taxon>
    </lineage>
</organism>
<dbReference type="InterPro" id="IPR036770">
    <property type="entry name" value="Ankyrin_rpt-contain_sf"/>
</dbReference>
<dbReference type="InterPro" id="IPR002110">
    <property type="entry name" value="Ankyrin_rpt"/>
</dbReference>
<feature type="compositionally biased region" description="Polar residues" evidence="1">
    <location>
        <begin position="200"/>
        <end position="210"/>
    </location>
</feature>
<dbReference type="Gene3D" id="1.25.40.20">
    <property type="entry name" value="Ankyrin repeat-containing domain"/>
    <property type="match status" value="1"/>
</dbReference>
<dbReference type="EMBL" id="BLLK01000022">
    <property type="protein sequence ID" value="GFH46603.1"/>
    <property type="molecule type" value="Genomic_DNA"/>
</dbReference>
<feature type="region of interest" description="Disordered" evidence="1">
    <location>
        <begin position="68"/>
        <end position="114"/>
    </location>
</feature>
<evidence type="ECO:0000256" key="1">
    <source>
        <dbReference type="SAM" id="MobiDB-lite"/>
    </source>
</evidence>
<feature type="compositionally biased region" description="Low complexity" evidence="1">
    <location>
        <begin position="84"/>
        <end position="106"/>
    </location>
</feature>
<sequence length="736" mass="82554">MNDIDDRSLQSDNVSVLSGDGVDRDSTLHRRRSSRDEGRTPLLRSIIRRFSSRCSGFSFRSSISERTHVKGSLRRKMRKEAMASSMSPESKRSSSLSSDLRNSENSYDSTLPAKSCGSKIAEKRRAWNLGLLKSKQQSERTFKTYDESFVSSKDRRGNLKCEHITGAETMSHDTKEADDCLINKEIYIPSSVADKEENNGLLSKSNTHYKPSSSSESPSPPPSQVKQNLKEYRESSFKRDYFELIRDPCSKSERFSDRSTKRAHSDSCSSVSYEAHLYKPYSDSSLPILPDFNRMNLALHTTHSYPGRGLFGQPSMTNILSETLSHEYRLFNSIGQTQQHQIEVTKKLHEASRKDNLNQVKDFLIKYPSCTRWTCTNDSIGNVAMHEAAMKGSARVMKFLLSVDAGSALVRNSVGQTPLHISVENGHLPTVVLLTETVSQCAKIKNDFGDLPLHNALELGNNFEDMAQIVICLLTAFKPALYVTNNEGQFPIHIAASSGFSAGIRTILALDYDLVHVRDETERLSALDIAIDSLNLEVDEANFGSSSTRREAMLSQKPYIECIEILLSSILYKRFVPSPHLSEEVTPFLPLHGAIVSRPKEFTWKTIYFLYGCDSKNQLNVLGRNAAHILCSIATLDDKIGSIILDDLDSGLFQQVDNFGFLPLHLCSMNPEVPYNFFRKVGSKSEDCLNTLVPYRMENKYSMLTALQIAATSNCCLDVLSYLVRKSTNTGEFARE</sequence>
<feature type="compositionally biased region" description="Basic residues" evidence="1">
    <location>
        <begin position="69"/>
        <end position="78"/>
    </location>
</feature>
<accession>A0AAD3CJ81</accession>
<keyword evidence="3" id="KW-1185">Reference proteome</keyword>
<dbReference type="Proteomes" id="UP001054902">
    <property type="component" value="Unassembled WGS sequence"/>
</dbReference>
<comment type="caution">
    <text evidence="2">The sequence shown here is derived from an EMBL/GenBank/DDBJ whole genome shotgun (WGS) entry which is preliminary data.</text>
</comment>
<reference evidence="2 3" key="1">
    <citation type="journal article" date="2021" name="Sci. Rep.">
        <title>The genome of the diatom Chaetoceros tenuissimus carries an ancient integrated fragment of an extant virus.</title>
        <authorList>
            <person name="Hongo Y."/>
            <person name="Kimura K."/>
            <person name="Takaki Y."/>
            <person name="Yoshida Y."/>
            <person name="Baba S."/>
            <person name="Kobayashi G."/>
            <person name="Nagasaki K."/>
            <person name="Hano T."/>
            <person name="Tomaru Y."/>
        </authorList>
    </citation>
    <scope>NUCLEOTIDE SEQUENCE [LARGE SCALE GENOMIC DNA]</scope>
    <source>
        <strain evidence="2 3">NIES-3715</strain>
    </source>
</reference>
<dbReference type="AlphaFoldDB" id="A0AAD3CJ81"/>
<dbReference type="PANTHER" id="PTHR24121">
    <property type="entry name" value="NO MECHANORECEPTOR POTENTIAL C, ISOFORM D-RELATED"/>
    <property type="match status" value="1"/>
</dbReference>
<dbReference type="SMART" id="SM00248">
    <property type="entry name" value="ANK"/>
    <property type="match status" value="5"/>
</dbReference>
<feature type="region of interest" description="Disordered" evidence="1">
    <location>
        <begin position="1"/>
        <end position="40"/>
    </location>
</feature>
<dbReference type="PANTHER" id="PTHR24121:SF23">
    <property type="entry name" value="NO MECHANORECEPTOR POTENTIAL C, ISOFORM H"/>
    <property type="match status" value="1"/>
</dbReference>
<dbReference type="Pfam" id="PF12796">
    <property type="entry name" value="Ank_2"/>
    <property type="match status" value="1"/>
</dbReference>
<proteinExistence type="predicted"/>
<dbReference type="SUPFAM" id="SSF48403">
    <property type="entry name" value="Ankyrin repeat"/>
    <property type="match status" value="1"/>
</dbReference>
<feature type="region of interest" description="Disordered" evidence="1">
    <location>
        <begin position="197"/>
        <end position="230"/>
    </location>
</feature>
<evidence type="ECO:0000313" key="3">
    <source>
        <dbReference type="Proteomes" id="UP001054902"/>
    </source>
</evidence>
<protein>
    <submittedName>
        <fullName evidence="2">Uncharacterized protein</fullName>
    </submittedName>
</protein>
<evidence type="ECO:0000313" key="2">
    <source>
        <dbReference type="EMBL" id="GFH46603.1"/>
    </source>
</evidence>
<gene>
    <name evidence="2" type="ORF">CTEN210_03077</name>
</gene>
<name>A0AAD3CJ81_9STRA</name>